<reference evidence="2 3" key="1">
    <citation type="submission" date="2016-11" db="EMBL/GenBank/DDBJ databases">
        <authorList>
            <person name="Jaros S."/>
            <person name="Januszkiewicz K."/>
            <person name="Wedrychowicz H."/>
        </authorList>
    </citation>
    <scope>NUCLEOTIDE SEQUENCE [LARGE SCALE GENOMIC DNA]</scope>
    <source>
        <strain evidence="2 3">DSM 45627</strain>
    </source>
</reference>
<dbReference type="AlphaFoldDB" id="A0A1M5RGW8"/>
<protein>
    <submittedName>
        <fullName evidence="2">DinB superfamily protein</fullName>
    </submittedName>
</protein>
<dbReference type="InterPro" id="IPR024775">
    <property type="entry name" value="DinB-like"/>
</dbReference>
<dbReference type="EMBL" id="FQVU01000005">
    <property type="protein sequence ID" value="SHH25299.1"/>
    <property type="molecule type" value="Genomic_DNA"/>
</dbReference>
<dbReference type="Pfam" id="PF12867">
    <property type="entry name" value="DinB_2"/>
    <property type="match status" value="1"/>
</dbReference>
<feature type="domain" description="DinB-like" evidence="1">
    <location>
        <begin position="45"/>
        <end position="166"/>
    </location>
</feature>
<dbReference type="STRING" id="1206085.SAMN05443575_3541"/>
<evidence type="ECO:0000313" key="3">
    <source>
        <dbReference type="Proteomes" id="UP000186132"/>
    </source>
</evidence>
<gene>
    <name evidence="2" type="ORF">SAMN05443575_3541</name>
</gene>
<sequence length="171" mass="19119">MPVPDDKDWTWTLTRPCPECGFDARAVERADVPALLRRYAAVLHDALDRPGAGERPAPTVWSPLEYAAHVRDVCAIGTRRLTLMLTEDDPVFDDWDQDETALAARYWEQQPAAVAVGLEAAAEVVAAAFGAVRDEQWQRPGRRSNGSVFTVESFARYVLHDLAHHAWDVRP</sequence>
<dbReference type="Proteomes" id="UP000186132">
    <property type="component" value="Unassembled WGS sequence"/>
</dbReference>
<organism evidence="2 3">
    <name type="scientific">Jatrophihabitans endophyticus</name>
    <dbReference type="NCBI Taxonomy" id="1206085"/>
    <lineage>
        <taxon>Bacteria</taxon>
        <taxon>Bacillati</taxon>
        <taxon>Actinomycetota</taxon>
        <taxon>Actinomycetes</taxon>
        <taxon>Jatrophihabitantales</taxon>
        <taxon>Jatrophihabitantaceae</taxon>
        <taxon>Jatrophihabitans</taxon>
    </lineage>
</organism>
<keyword evidence="3" id="KW-1185">Reference proteome</keyword>
<proteinExistence type="predicted"/>
<evidence type="ECO:0000259" key="1">
    <source>
        <dbReference type="Pfam" id="PF12867"/>
    </source>
</evidence>
<dbReference type="Gene3D" id="1.20.120.450">
    <property type="entry name" value="dinb family like domain"/>
    <property type="match status" value="1"/>
</dbReference>
<dbReference type="OrthoDB" id="3376896at2"/>
<dbReference type="SUPFAM" id="SSF109854">
    <property type="entry name" value="DinB/YfiT-like putative metalloenzymes"/>
    <property type="match status" value="1"/>
</dbReference>
<name>A0A1M5RGW8_9ACTN</name>
<evidence type="ECO:0000313" key="2">
    <source>
        <dbReference type="EMBL" id="SHH25299.1"/>
    </source>
</evidence>
<dbReference type="InterPro" id="IPR034660">
    <property type="entry name" value="DinB/YfiT-like"/>
</dbReference>
<accession>A0A1M5RGW8</accession>